<comment type="similarity">
    <text evidence="2 8">Belongs to the carotenoid/retinoid oxidoreductase family.</text>
</comment>
<gene>
    <name evidence="10" type="ORF">CKO40_18540</name>
</gene>
<dbReference type="GO" id="GO:0016117">
    <property type="term" value="P:carotenoid biosynthetic process"/>
    <property type="evidence" value="ECO:0007669"/>
    <property type="project" value="UniProtKB-KW"/>
</dbReference>
<evidence type="ECO:0000256" key="2">
    <source>
        <dbReference type="ARBA" id="ARBA00006046"/>
    </source>
</evidence>
<name>A0AAJ0U701_9GAMM</name>
<dbReference type="PANTHER" id="PTHR43734">
    <property type="entry name" value="PHYTOENE DESATURASE"/>
    <property type="match status" value="1"/>
</dbReference>
<dbReference type="Pfam" id="PF01593">
    <property type="entry name" value="Amino_oxidase"/>
    <property type="match status" value="1"/>
</dbReference>
<evidence type="ECO:0000259" key="9">
    <source>
        <dbReference type="Pfam" id="PF01593"/>
    </source>
</evidence>
<evidence type="ECO:0000256" key="6">
    <source>
        <dbReference type="ARBA" id="ARBA00023002"/>
    </source>
</evidence>
<comment type="caution">
    <text evidence="10">The sequence shown here is derived from an EMBL/GenBank/DDBJ whole genome shotgun (WGS) entry which is preliminary data.</text>
</comment>
<dbReference type="InterPro" id="IPR036188">
    <property type="entry name" value="FAD/NAD-bd_sf"/>
</dbReference>
<sequence length="546" mass="60470">MARGRSTPSSLLETAKNRLLYCHARLTSARVDTLTKNPPETGDLAARTLNRGSKPHAIVIGSGFGGLAAAIRLGYRGYRVTVLEKLDAPGGRAYVHEIDGFKFDAGPTIITAPFLLEELWQMCGRSFNDEIDLRPMDPFYRIRFDDGSTFDTNGDAAAMRAQVERFSPGDVAGYDRFIKASEEIFKVGFVELGHVPFTNWQDMARIVPKMVALRSYRSVYSMVSQYIKDERLRVAISFHPLLIGGNPLTVTSIYALISYLERHWGVHSAIGGTGAIVNGLVDLIQGQGSAVRLNAEVAEITVDNGKATGVKLADGERIAADIVVSNADVAWTYKHLLPGIERKHWTDRKLDKAQYSNGLFVWYFGTKRRYEDVKHHTILLGPRYKGLLQDIFKRKVLADDFSLYLHRPTATDPSLAPEGCDTFYVLAPVPHLDADVDWAERAEPYRKAIADYLSRTVLPDLEDQLAASMVTTPKDFEQRLLSVKGAGFSLEPVLMQSAWFRPHNKSEEVEHLYMVGAGTHPGAGVPGVISTARVLDTVVPDASVFE</sequence>
<feature type="domain" description="Amine oxidase" evidence="9">
    <location>
        <begin position="65"/>
        <end position="533"/>
    </location>
</feature>
<dbReference type="PANTHER" id="PTHR43734:SF3">
    <property type="entry name" value="B-CAROTENE KETOLASE"/>
    <property type="match status" value="1"/>
</dbReference>
<keyword evidence="5" id="KW-0274">FAD</keyword>
<evidence type="ECO:0000256" key="1">
    <source>
        <dbReference type="ARBA" id="ARBA00004829"/>
    </source>
</evidence>
<accession>A0AAJ0U701</accession>
<evidence type="ECO:0000256" key="3">
    <source>
        <dbReference type="ARBA" id="ARBA00022630"/>
    </source>
</evidence>
<evidence type="ECO:0000256" key="7">
    <source>
        <dbReference type="ARBA" id="ARBA00031986"/>
    </source>
</evidence>
<dbReference type="NCBIfam" id="TIGR02734">
    <property type="entry name" value="crtI_fam"/>
    <property type="match status" value="1"/>
</dbReference>
<evidence type="ECO:0000256" key="4">
    <source>
        <dbReference type="ARBA" id="ARBA00022746"/>
    </source>
</evidence>
<dbReference type="GO" id="GO:0016491">
    <property type="term" value="F:oxidoreductase activity"/>
    <property type="evidence" value="ECO:0007669"/>
    <property type="project" value="UniProtKB-KW"/>
</dbReference>
<dbReference type="SUPFAM" id="SSF51905">
    <property type="entry name" value="FAD/NAD(P)-binding domain"/>
    <property type="match status" value="1"/>
</dbReference>
<reference evidence="10" key="2">
    <citation type="journal article" date="2020" name="Microorganisms">
        <title>Osmotic Adaptation and Compatible Solute Biosynthesis of Phototrophic Bacteria as Revealed from Genome Analyses.</title>
        <authorList>
            <person name="Imhoff J.F."/>
            <person name="Rahn T."/>
            <person name="Kunzel S."/>
            <person name="Keller A."/>
            <person name="Neulinger S.C."/>
        </authorList>
    </citation>
    <scope>NUCLEOTIDE SEQUENCE</scope>
    <source>
        <strain evidence="10">DSM 11080</strain>
    </source>
</reference>
<keyword evidence="11" id="KW-1185">Reference proteome</keyword>
<dbReference type="InterPro" id="IPR002937">
    <property type="entry name" value="Amino_oxidase"/>
</dbReference>
<evidence type="ECO:0000256" key="5">
    <source>
        <dbReference type="ARBA" id="ARBA00022827"/>
    </source>
</evidence>
<keyword evidence="3" id="KW-0285">Flavoprotein</keyword>
<dbReference type="FunFam" id="3.50.50.60:FF:000378">
    <property type="entry name" value="Phytoene desaturase"/>
    <property type="match status" value="1"/>
</dbReference>
<comment type="pathway">
    <text evidence="1 8">Carotenoid biosynthesis.</text>
</comment>
<dbReference type="EMBL" id="NRSJ01000043">
    <property type="protein sequence ID" value="MBK1706493.1"/>
    <property type="molecule type" value="Genomic_DNA"/>
</dbReference>
<protein>
    <recommendedName>
        <fullName evidence="7">Phytoene dehydrogenase</fullName>
    </recommendedName>
</protein>
<keyword evidence="4 8" id="KW-0125">Carotenoid biosynthesis</keyword>
<dbReference type="AlphaFoldDB" id="A0AAJ0U701"/>
<dbReference type="Gene3D" id="3.50.50.60">
    <property type="entry name" value="FAD/NAD(P)-binding domain"/>
    <property type="match status" value="2"/>
</dbReference>
<evidence type="ECO:0000256" key="8">
    <source>
        <dbReference type="RuleBase" id="RU362075"/>
    </source>
</evidence>
<proteinExistence type="inferred from homology"/>
<dbReference type="Proteomes" id="UP001296776">
    <property type="component" value="Unassembled WGS sequence"/>
</dbReference>
<organism evidence="10 11">
    <name type="scientific">Halochromatium glycolicum</name>
    <dbReference type="NCBI Taxonomy" id="85075"/>
    <lineage>
        <taxon>Bacteria</taxon>
        <taxon>Pseudomonadati</taxon>
        <taxon>Pseudomonadota</taxon>
        <taxon>Gammaproteobacteria</taxon>
        <taxon>Chromatiales</taxon>
        <taxon>Chromatiaceae</taxon>
        <taxon>Halochromatium</taxon>
    </lineage>
</organism>
<keyword evidence="6 8" id="KW-0560">Oxidoreductase</keyword>
<dbReference type="InterPro" id="IPR014105">
    <property type="entry name" value="Carotenoid/retinoid_OxRdtase"/>
</dbReference>
<reference evidence="10" key="1">
    <citation type="submission" date="2017-08" db="EMBL/GenBank/DDBJ databases">
        <authorList>
            <person name="Imhoff J.F."/>
            <person name="Rahn T."/>
            <person name="Kuenzel S."/>
            <person name="Neulinger S.C."/>
        </authorList>
    </citation>
    <scope>NUCLEOTIDE SEQUENCE</scope>
    <source>
        <strain evidence="10">DSM 11080</strain>
    </source>
</reference>
<evidence type="ECO:0000313" key="11">
    <source>
        <dbReference type="Proteomes" id="UP001296776"/>
    </source>
</evidence>
<evidence type="ECO:0000313" key="10">
    <source>
        <dbReference type="EMBL" id="MBK1706493.1"/>
    </source>
</evidence>